<keyword evidence="9" id="KW-1278">Translocase</keyword>
<evidence type="ECO:0000256" key="3">
    <source>
        <dbReference type="ARBA" id="ARBA00021007"/>
    </source>
</evidence>
<dbReference type="GO" id="GO:0008137">
    <property type="term" value="F:NADH dehydrogenase (ubiquinone) activity"/>
    <property type="evidence" value="ECO:0007669"/>
    <property type="project" value="UniProtKB-UniRule"/>
</dbReference>
<dbReference type="GO" id="GO:0030964">
    <property type="term" value="C:NADH dehydrogenase complex"/>
    <property type="evidence" value="ECO:0007669"/>
    <property type="project" value="TreeGrafter"/>
</dbReference>
<keyword evidence="9" id="KW-0679">Respiratory chain</keyword>
<keyword evidence="4 9" id="KW-0813">Transport</keyword>
<evidence type="ECO:0000256" key="8">
    <source>
        <dbReference type="ARBA" id="ARBA00049551"/>
    </source>
</evidence>
<keyword evidence="9" id="KW-0520">NAD</keyword>
<comment type="similarity">
    <text evidence="2 9">Belongs to the complex I subunit 3 family.</text>
</comment>
<name>A0A976X7K5_9ANNE</name>
<reference evidence="10" key="1">
    <citation type="submission" date="2022-04" db="EMBL/GenBank/DDBJ databases">
        <authorList>
            <person name="Chae J.Y."/>
            <person name="Kim M.-S."/>
        </authorList>
    </citation>
    <scope>NUCLEOTIDE SEQUENCE</scope>
</reference>
<keyword evidence="9 10" id="KW-0496">Mitochondrion</keyword>
<keyword evidence="6 9" id="KW-1133">Transmembrane helix</keyword>
<gene>
    <name evidence="10" type="primary">nad3</name>
</gene>
<feature type="transmembrane region" description="Helical" evidence="9">
    <location>
        <begin position="56"/>
        <end position="78"/>
    </location>
</feature>
<accession>A0A976X7K5</accession>
<feature type="transmembrane region" description="Helical" evidence="9">
    <location>
        <begin position="90"/>
        <end position="109"/>
    </location>
</feature>
<keyword evidence="9" id="KW-0249">Electron transport</keyword>
<evidence type="ECO:0000256" key="7">
    <source>
        <dbReference type="ARBA" id="ARBA00023136"/>
    </source>
</evidence>
<sequence>MMTMMFPLILASIIPSALMLIFFSLSLSSTTQWKDRETSSPFECGFSPVSSARMPFSLRFFLLAVLFLVFDVEIVVLIPSPMIMSTTPITLYLTPLLLFLLIVTLGLLHEWNEGSLDWMH</sequence>
<evidence type="ECO:0000256" key="4">
    <source>
        <dbReference type="ARBA" id="ARBA00022448"/>
    </source>
</evidence>
<comment type="function">
    <text evidence="9">Core subunit of the mitochondrial membrane respiratory chain NADH dehydrogenase (Complex I) which catalyzes electron transfer from NADH through the respiratory chain, using ubiquinone as an electron acceptor. Essential for the catalytic activity of complex I.</text>
</comment>
<dbReference type="Gene3D" id="1.20.58.1610">
    <property type="entry name" value="NADH:ubiquinone/plastoquinone oxidoreductase, chain 3"/>
    <property type="match status" value="1"/>
</dbReference>
<comment type="catalytic activity">
    <reaction evidence="8 9">
        <text>a ubiquinone + NADH + 5 H(+)(in) = a ubiquinol + NAD(+) + 4 H(+)(out)</text>
        <dbReference type="Rhea" id="RHEA:29091"/>
        <dbReference type="Rhea" id="RHEA-COMP:9565"/>
        <dbReference type="Rhea" id="RHEA-COMP:9566"/>
        <dbReference type="ChEBI" id="CHEBI:15378"/>
        <dbReference type="ChEBI" id="CHEBI:16389"/>
        <dbReference type="ChEBI" id="CHEBI:17976"/>
        <dbReference type="ChEBI" id="CHEBI:57540"/>
        <dbReference type="ChEBI" id="CHEBI:57945"/>
        <dbReference type="EC" id="7.1.1.2"/>
    </reaction>
</comment>
<evidence type="ECO:0000256" key="9">
    <source>
        <dbReference type="RuleBase" id="RU003640"/>
    </source>
</evidence>
<geneLocation type="mitochondrion" evidence="10"/>
<dbReference type="AlphaFoldDB" id="A0A976X7K5"/>
<proteinExistence type="inferred from homology"/>
<dbReference type="InterPro" id="IPR000440">
    <property type="entry name" value="NADH_UbQ/plastoQ_OxRdtase_su3"/>
</dbReference>
<dbReference type="InterPro" id="IPR038430">
    <property type="entry name" value="NDAH_ubi_oxred_su3_sf"/>
</dbReference>
<dbReference type="GO" id="GO:0031966">
    <property type="term" value="C:mitochondrial membrane"/>
    <property type="evidence" value="ECO:0007669"/>
    <property type="project" value="UniProtKB-SubCell"/>
</dbReference>
<organism evidence="10">
    <name type="scientific">Syllis sp. JYC-2022</name>
    <dbReference type="NCBI Taxonomy" id="2928755"/>
    <lineage>
        <taxon>Eukaryota</taxon>
        <taxon>Metazoa</taxon>
        <taxon>Spiralia</taxon>
        <taxon>Lophotrochozoa</taxon>
        <taxon>Annelida</taxon>
        <taxon>Polychaeta</taxon>
        <taxon>Errantia</taxon>
        <taxon>Phyllodocida</taxon>
        <taxon>Syllidae</taxon>
        <taxon>Syllis</taxon>
    </lineage>
</organism>
<evidence type="ECO:0000313" key="10">
    <source>
        <dbReference type="EMBL" id="URP31071.1"/>
    </source>
</evidence>
<dbReference type="PANTHER" id="PTHR11058">
    <property type="entry name" value="NADH-UBIQUINONE OXIDOREDUCTASE CHAIN 3"/>
    <property type="match status" value="1"/>
</dbReference>
<keyword evidence="9" id="KW-0830">Ubiquinone</keyword>
<dbReference type="EC" id="7.1.1.2" evidence="9"/>
<evidence type="ECO:0000256" key="6">
    <source>
        <dbReference type="ARBA" id="ARBA00022989"/>
    </source>
</evidence>
<dbReference type="Pfam" id="PF00507">
    <property type="entry name" value="Oxidored_q4"/>
    <property type="match status" value="1"/>
</dbReference>
<comment type="subcellular location">
    <subcellularLocation>
        <location evidence="1">Membrane</location>
    </subcellularLocation>
    <subcellularLocation>
        <location evidence="9">Mitochondrion membrane</location>
        <topology evidence="9">Multi-pass membrane protein</topology>
    </subcellularLocation>
</comment>
<evidence type="ECO:0000256" key="1">
    <source>
        <dbReference type="ARBA" id="ARBA00004370"/>
    </source>
</evidence>
<keyword evidence="7 9" id="KW-0472">Membrane</keyword>
<dbReference type="PANTHER" id="PTHR11058:SF9">
    <property type="entry name" value="NADH-UBIQUINONE OXIDOREDUCTASE CHAIN 3"/>
    <property type="match status" value="1"/>
</dbReference>
<evidence type="ECO:0000256" key="5">
    <source>
        <dbReference type="ARBA" id="ARBA00022692"/>
    </source>
</evidence>
<dbReference type="EMBL" id="ON312495">
    <property type="protein sequence ID" value="URP31071.1"/>
    <property type="molecule type" value="Genomic_DNA"/>
</dbReference>
<keyword evidence="5 9" id="KW-0812">Transmembrane</keyword>
<protein>
    <recommendedName>
        <fullName evidence="3 9">NADH-ubiquinone oxidoreductase chain 3</fullName>
        <ecNumber evidence="9">7.1.1.2</ecNumber>
    </recommendedName>
</protein>
<evidence type="ECO:0000256" key="2">
    <source>
        <dbReference type="ARBA" id="ARBA00008472"/>
    </source>
</evidence>